<keyword evidence="2" id="KW-0479">Metal-binding</keyword>
<dbReference type="Gene3D" id="3.90.180.10">
    <property type="entry name" value="Medium-chain alcohol dehydrogenases, catalytic domain"/>
    <property type="match status" value="1"/>
</dbReference>
<feature type="domain" description="Enoyl reductase (ER)" evidence="5">
    <location>
        <begin position="10"/>
        <end position="370"/>
    </location>
</feature>
<dbReference type="Proteomes" id="UP000317893">
    <property type="component" value="Unassembled WGS sequence"/>
</dbReference>
<dbReference type="InterPro" id="IPR013149">
    <property type="entry name" value="ADH-like_C"/>
</dbReference>
<dbReference type="GO" id="GO:0046294">
    <property type="term" value="P:formaldehyde catabolic process"/>
    <property type="evidence" value="ECO:0007669"/>
    <property type="project" value="TreeGrafter"/>
</dbReference>
<dbReference type="GO" id="GO:0051903">
    <property type="term" value="F:S-(hydroxymethyl)glutathione dehydrogenase [NAD(P)+] activity"/>
    <property type="evidence" value="ECO:0007669"/>
    <property type="project" value="TreeGrafter"/>
</dbReference>
<dbReference type="CDD" id="cd08279">
    <property type="entry name" value="Zn_ADH_class_III"/>
    <property type="match status" value="1"/>
</dbReference>
<organism evidence="6 7">
    <name type="scientific">Lapillicoccus jejuensis</name>
    <dbReference type="NCBI Taxonomy" id="402171"/>
    <lineage>
        <taxon>Bacteria</taxon>
        <taxon>Bacillati</taxon>
        <taxon>Actinomycetota</taxon>
        <taxon>Actinomycetes</taxon>
        <taxon>Micrococcales</taxon>
        <taxon>Intrasporangiaceae</taxon>
        <taxon>Lapillicoccus</taxon>
    </lineage>
</organism>
<dbReference type="InterPro" id="IPR023921">
    <property type="entry name" value="ADH_Zn_actinomycetes"/>
</dbReference>
<dbReference type="Pfam" id="PF00107">
    <property type="entry name" value="ADH_zinc_N"/>
    <property type="match status" value="1"/>
</dbReference>
<protein>
    <submittedName>
        <fullName evidence="6">S-(Hydroxymethyl)glutathione dehydrogenase/alcohol dehydrogenase</fullName>
    </submittedName>
</protein>
<dbReference type="Pfam" id="PF08240">
    <property type="entry name" value="ADH_N"/>
    <property type="match status" value="1"/>
</dbReference>
<dbReference type="OrthoDB" id="334894at2"/>
<dbReference type="InterPro" id="IPR011032">
    <property type="entry name" value="GroES-like_sf"/>
</dbReference>
<evidence type="ECO:0000313" key="6">
    <source>
        <dbReference type="EMBL" id="TQJ07014.1"/>
    </source>
</evidence>
<dbReference type="InterPro" id="IPR013154">
    <property type="entry name" value="ADH-like_N"/>
</dbReference>
<keyword evidence="4" id="KW-0520">NAD</keyword>
<dbReference type="SMART" id="SM00829">
    <property type="entry name" value="PKS_ER"/>
    <property type="match status" value="1"/>
</dbReference>
<keyword evidence="7" id="KW-1185">Reference proteome</keyword>
<dbReference type="EMBL" id="VFMN01000001">
    <property type="protein sequence ID" value="TQJ07014.1"/>
    <property type="molecule type" value="Genomic_DNA"/>
</dbReference>
<evidence type="ECO:0000256" key="3">
    <source>
        <dbReference type="ARBA" id="ARBA00022833"/>
    </source>
</evidence>
<comment type="similarity">
    <text evidence="1">Belongs to the zinc-containing alcohol dehydrogenase family.</text>
</comment>
<dbReference type="SUPFAM" id="SSF51735">
    <property type="entry name" value="NAD(P)-binding Rossmann-fold domains"/>
    <property type="match status" value="1"/>
</dbReference>
<comment type="caution">
    <text evidence="6">The sequence shown here is derived from an EMBL/GenBank/DDBJ whole genome shotgun (WGS) entry which is preliminary data.</text>
</comment>
<dbReference type="SUPFAM" id="SSF50129">
    <property type="entry name" value="GroES-like"/>
    <property type="match status" value="2"/>
</dbReference>
<name>A0A542DVR5_9MICO</name>
<evidence type="ECO:0000256" key="4">
    <source>
        <dbReference type="ARBA" id="ARBA00023027"/>
    </source>
</evidence>
<evidence type="ECO:0000259" key="5">
    <source>
        <dbReference type="SMART" id="SM00829"/>
    </source>
</evidence>
<reference evidence="6 7" key="1">
    <citation type="submission" date="2019-06" db="EMBL/GenBank/DDBJ databases">
        <title>Sequencing the genomes of 1000 actinobacteria strains.</title>
        <authorList>
            <person name="Klenk H.-P."/>
        </authorList>
    </citation>
    <scope>NUCLEOTIDE SEQUENCE [LARGE SCALE GENOMIC DNA]</scope>
    <source>
        <strain evidence="6 7">DSM 18607</strain>
    </source>
</reference>
<proteinExistence type="inferred from homology"/>
<dbReference type="InterPro" id="IPR036291">
    <property type="entry name" value="NAD(P)-bd_dom_sf"/>
</dbReference>
<keyword evidence="3" id="KW-0862">Zinc</keyword>
<evidence type="ECO:0000256" key="2">
    <source>
        <dbReference type="ARBA" id="ARBA00022723"/>
    </source>
</evidence>
<dbReference type="PANTHER" id="PTHR43880">
    <property type="entry name" value="ALCOHOL DEHYDROGENASE"/>
    <property type="match status" value="1"/>
</dbReference>
<sequence length="371" mass="38536">MKTRGAVVKQAPGKYEVVDLEVEDPRQNELQVTMTASGLCHSDDHIATGDIPVGVYPFCGGHEGSGVVSAVGPNTVGFKEGDHVVFSFLPACGHCTWCARGMSNLCDLGAGLLAGSRWEDPTSYRLSMDGQPVGQMCGISTFSQVTTVAVDSAVKIPDDIPLEKACLVGCGVGTGWGSAVNSAEVAPGDTVIVMGIGGIGINAVQGAAMAGASNVIAVDPVAFKREKAQELGATHAVESMEEATELAKSFTNGQGADSAIVTVGVTKGEHLGQAMASIRKAGTVVVTGLGDMTEVGAPVSLADITLFQKRIQGSLFGASNPKTDILKMLRLYTDGKLKLDELVTRTYTLDEIAQGYEDMHAGKNLRGVVVY</sequence>
<dbReference type="AlphaFoldDB" id="A0A542DVR5"/>
<dbReference type="InterPro" id="IPR020843">
    <property type="entry name" value="ER"/>
</dbReference>
<dbReference type="NCBIfam" id="TIGR03989">
    <property type="entry name" value="Rxyl_3153"/>
    <property type="match status" value="1"/>
</dbReference>
<dbReference type="GO" id="GO:0008270">
    <property type="term" value="F:zinc ion binding"/>
    <property type="evidence" value="ECO:0007669"/>
    <property type="project" value="TreeGrafter"/>
</dbReference>
<accession>A0A542DVR5</accession>
<evidence type="ECO:0000256" key="1">
    <source>
        <dbReference type="ARBA" id="ARBA00008072"/>
    </source>
</evidence>
<gene>
    <name evidence="6" type="ORF">FB458_0060</name>
</gene>
<dbReference type="GO" id="GO:0005829">
    <property type="term" value="C:cytosol"/>
    <property type="evidence" value="ECO:0007669"/>
    <property type="project" value="TreeGrafter"/>
</dbReference>
<evidence type="ECO:0000313" key="7">
    <source>
        <dbReference type="Proteomes" id="UP000317893"/>
    </source>
</evidence>
<dbReference type="Gene3D" id="3.40.50.720">
    <property type="entry name" value="NAD(P)-binding Rossmann-like Domain"/>
    <property type="match status" value="1"/>
</dbReference>
<dbReference type="PANTHER" id="PTHR43880:SF12">
    <property type="entry name" value="ALCOHOL DEHYDROGENASE CLASS-3"/>
    <property type="match status" value="1"/>
</dbReference>